<dbReference type="OrthoDB" id="9809248at2"/>
<dbReference type="GO" id="GO:0065002">
    <property type="term" value="P:intracellular protein transmembrane transport"/>
    <property type="evidence" value="ECO:0007669"/>
    <property type="project" value="UniProtKB-UniRule"/>
</dbReference>
<name>D1AVF8_STRM9</name>
<comment type="similarity">
    <text evidence="2 10 11">Belongs to the SecY/SEC61-alpha family.</text>
</comment>
<dbReference type="Gene3D" id="1.10.3370.10">
    <property type="entry name" value="SecY subunit domain"/>
    <property type="match status" value="1"/>
</dbReference>
<evidence type="ECO:0000256" key="8">
    <source>
        <dbReference type="ARBA" id="ARBA00023136"/>
    </source>
</evidence>
<feature type="transmembrane region" description="Helical" evidence="10">
    <location>
        <begin position="213"/>
        <end position="232"/>
    </location>
</feature>
<dbReference type="AlphaFoldDB" id="D1AVF8"/>
<dbReference type="PIRSF" id="PIRSF004557">
    <property type="entry name" value="SecY"/>
    <property type="match status" value="1"/>
</dbReference>
<evidence type="ECO:0000256" key="7">
    <source>
        <dbReference type="ARBA" id="ARBA00023010"/>
    </source>
</evidence>
<dbReference type="eggNOG" id="COG0201">
    <property type="taxonomic scope" value="Bacteria"/>
</dbReference>
<feature type="transmembrane region" description="Helical" evidence="10">
    <location>
        <begin position="24"/>
        <end position="42"/>
    </location>
</feature>
<dbReference type="KEGG" id="smf:Smon_1265"/>
<dbReference type="GeneID" id="29673418"/>
<dbReference type="GO" id="GO:0006605">
    <property type="term" value="P:protein targeting"/>
    <property type="evidence" value="ECO:0007669"/>
    <property type="project" value="UniProtKB-UniRule"/>
</dbReference>
<comment type="subunit">
    <text evidence="10">Component of the Sec protein translocase complex. Heterotrimer consisting of SecY, SecE and SecG subunits. The heterotrimers can form oligomers, although 1 heterotrimer is thought to be able to translocate proteins. Interacts with the ribosome. Interacts with SecDF, and other proteins may be involved. Interacts with SecA.</text>
</comment>
<keyword evidence="5 10" id="KW-0653">Protein transport</keyword>
<dbReference type="HAMAP" id="MF_01465">
    <property type="entry name" value="SecY"/>
    <property type="match status" value="1"/>
</dbReference>
<evidence type="ECO:0000256" key="3">
    <source>
        <dbReference type="ARBA" id="ARBA00022448"/>
    </source>
</evidence>
<keyword evidence="10" id="KW-0997">Cell inner membrane</keyword>
<dbReference type="InterPro" id="IPR026593">
    <property type="entry name" value="SecY"/>
</dbReference>
<evidence type="ECO:0000256" key="4">
    <source>
        <dbReference type="ARBA" id="ARBA00022692"/>
    </source>
</evidence>
<dbReference type="GO" id="GO:0043952">
    <property type="term" value="P:protein transport by the Sec complex"/>
    <property type="evidence" value="ECO:0007669"/>
    <property type="project" value="UniProtKB-UniRule"/>
</dbReference>
<dbReference type="PANTHER" id="PTHR10906">
    <property type="entry name" value="SECY/SEC61-ALPHA FAMILY MEMBER"/>
    <property type="match status" value="1"/>
</dbReference>
<feature type="transmembrane region" description="Helical" evidence="10">
    <location>
        <begin position="271"/>
        <end position="291"/>
    </location>
</feature>
<keyword evidence="4 10" id="KW-0812">Transmembrane</keyword>
<dbReference type="FunFam" id="1.10.3370.10:FF:000001">
    <property type="entry name" value="Preprotein translocase subunit SecY"/>
    <property type="match status" value="1"/>
</dbReference>
<accession>D1AVF8</accession>
<keyword evidence="7 10" id="KW-0811">Translocation</keyword>
<proteinExistence type="inferred from homology"/>
<dbReference type="PRINTS" id="PR00303">
    <property type="entry name" value="SECYTRNLCASE"/>
</dbReference>
<keyword evidence="13" id="KW-1185">Reference proteome</keyword>
<feature type="transmembrane region" description="Helical" evidence="10">
    <location>
        <begin position="76"/>
        <end position="98"/>
    </location>
</feature>
<feature type="transmembrane region" description="Helical" evidence="10">
    <location>
        <begin position="181"/>
        <end position="198"/>
    </location>
</feature>
<comment type="function">
    <text evidence="10">The central subunit of the protein translocation channel SecYEG. Consists of two halves formed by TMs 1-5 and 6-10. These two domains form a lateral gate at the front which open onto the bilayer between TMs 2 and 7, and are clamped together by SecE at the back. The channel is closed by both a pore ring composed of hydrophobic SecY resides and a short helix (helix 2A) on the extracellular side of the membrane which forms a plug. The plug probably moves laterally to allow the channel to open. The ring and the pore may move independently.</text>
</comment>
<dbReference type="Pfam" id="PF00344">
    <property type="entry name" value="SecY"/>
    <property type="match status" value="1"/>
</dbReference>
<sequence>MTFKEAIVGRFQAIVRTRELRKRVLFTLGCFLVARIGVHIPVPGINMELFRDFTGGSTLAQFLNLFTGGAVQRASIFSLGITPYINASIVFQILGVLWPKIEEMQKEGGKEAEKVTQWTRYLTIAITLFQSTGLALILQSNNLVRDPGTTFILTSVVLITGGTAFLMWLSERISIKGIGNGTSMLIFLGIVSNLPQVVRSTISQLTTVDKGTILGYSSLILFILIIIIMVFIQLGERRIPIQYVGKSSRGVGNSQATVVGRKTYLPIKINTAGVMPIIFASMIMAVPSAIIPLIKDQSKQAYLLNLFGPKGWAYLISTAVLIVLFSFFYTAIVFDPEKIADSLKQSGGSIPLKRAGKETSDFLEYVATRITFGTAIFLAILGILPNIWFGYVLNIPVMLGGTSLLILVGVAVELIQNIDSHMATQKYKGFNNIRRRR</sequence>
<dbReference type="InterPro" id="IPR030659">
    <property type="entry name" value="SecY_CS"/>
</dbReference>
<reference evidence="12 13" key="1">
    <citation type="journal article" date="2009" name="Stand. Genomic Sci.">
        <title>Complete genome sequence of Streptobacillus moniliformis type strain (9901T).</title>
        <authorList>
            <person name="Nolan M."/>
            <person name="Gronow S."/>
            <person name="Lapidus A."/>
            <person name="Ivanova N."/>
            <person name="Copeland A."/>
            <person name="Lucas S."/>
            <person name="Del Rio T.G."/>
            <person name="Chen F."/>
            <person name="Tice H."/>
            <person name="Pitluck S."/>
            <person name="Cheng J.F."/>
            <person name="Sims D."/>
            <person name="Meincke L."/>
            <person name="Bruce D."/>
            <person name="Goodwin L."/>
            <person name="Brettin T."/>
            <person name="Han C."/>
            <person name="Detter J.C."/>
            <person name="Ovchinikova G."/>
            <person name="Pati A."/>
            <person name="Mavromatis K."/>
            <person name="Mikhailova N."/>
            <person name="Chen A."/>
            <person name="Palaniappan K."/>
            <person name="Land M."/>
            <person name="Hauser L."/>
            <person name="Chang Y.J."/>
            <person name="Jeffries C.D."/>
            <person name="Rohde M."/>
            <person name="Sproer C."/>
            <person name="Goker M."/>
            <person name="Bristow J."/>
            <person name="Eisen J.A."/>
            <person name="Markowitz V."/>
            <person name="Hugenholtz P."/>
            <person name="Kyrpides N.C."/>
            <person name="Klenk H.P."/>
            <person name="Chain P."/>
        </authorList>
    </citation>
    <scope>NUCLEOTIDE SEQUENCE [LARGE SCALE GENOMIC DNA]</scope>
    <source>
        <strain evidence="13">ATCC 14647 / DSM 12112 / NCTC 10651 / 9901</strain>
    </source>
</reference>
<keyword evidence="8 10" id="KW-0472">Membrane</keyword>
<evidence type="ECO:0000256" key="2">
    <source>
        <dbReference type="ARBA" id="ARBA00005751"/>
    </source>
</evidence>
<dbReference type="STRING" id="519441.Smon_1265"/>
<keyword evidence="10" id="KW-1003">Cell membrane</keyword>
<dbReference type="EMBL" id="CP001779">
    <property type="protein sequence ID" value="ACZ01718.1"/>
    <property type="molecule type" value="Genomic_DNA"/>
</dbReference>
<feature type="transmembrane region" description="Helical" evidence="10">
    <location>
        <begin position="118"/>
        <end position="138"/>
    </location>
</feature>
<evidence type="ECO:0000313" key="12">
    <source>
        <dbReference type="EMBL" id="ACZ01718.1"/>
    </source>
</evidence>
<evidence type="ECO:0000256" key="1">
    <source>
        <dbReference type="ARBA" id="ARBA00004141"/>
    </source>
</evidence>
<dbReference type="Proteomes" id="UP000002072">
    <property type="component" value="Chromosome"/>
</dbReference>
<evidence type="ECO:0000256" key="9">
    <source>
        <dbReference type="ARBA" id="ARBA00039733"/>
    </source>
</evidence>
<dbReference type="GO" id="GO:0005886">
    <property type="term" value="C:plasma membrane"/>
    <property type="evidence" value="ECO:0007669"/>
    <property type="project" value="UniProtKB-SubCell"/>
</dbReference>
<dbReference type="RefSeq" id="WP_012859264.1">
    <property type="nucleotide sequence ID" value="NC_013515.1"/>
</dbReference>
<dbReference type="InterPro" id="IPR023201">
    <property type="entry name" value="SecY_dom_sf"/>
</dbReference>
<evidence type="ECO:0000313" key="13">
    <source>
        <dbReference type="Proteomes" id="UP000002072"/>
    </source>
</evidence>
<feature type="transmembrane region" description="Helical" evidence="10">
    <location>
        <begin position="391"/>
        <end position="412"/>
    </location>
</feature>
<keyword evidence="6 10" id="KW-1133">Transmembrane helix</keyword>
<gene>
    <name evidence="10" type="primary">secY</name>
    <name evidence="12" type="ordered locus">Smon_1265</name>
</gene>
<feature type="transmembrane region" description="Helical" evidence="10">
    <location>
        <begin position="311"/>
        <end position="334"/>
    </location>
</feature>
<feature type="transmembrane region" description="Helical" evidence="10">
    <location>
        <begin position="150"/>
        <end position="169"/>
    </location>
</feature>
<dbReference type="NCBIfam" id="TIGR00967">
    <property type="entry name" value="3a0501s007"/>
    <property type="match status" value="1"/>
</dbReference>
<evidence type="ECO:0000256" key="5">
    <source>
        <dbReference type="ARBA" id="ARBA00022927"/>
    </source>
</evidence>
<feature type="transmembrane region" description="Helical" evidence="10">
    <location>
        <begin position="362"/>
        <end position="385"/>
    </location>
</feature>
<dbReference type="SUPFAM" id="SSF103491">
    <property type="entry name" value="Preprotein translocase SecY subunit"/>
    <property type="match status" value="1"/>
</dbReference>
<evidence type="ECO:0000256" key="6">
    <source>
        <dbReference type="ARBA" id="ARBA00022989"/>
    </source>
</evidence>
<keyword evidence="3 10" id="KW-0813">Transport</keyword>
<organism evidence="12 13">
    <name type="scientific">Streptobacillus moniliformis (strain ATCC 14647 / DSM 12112 / NCTC 10651 / 9901)</name>
    <dbReference type="NCBI Taxonomy" id="519441"/>
    <lineage>
        <taxon>Bacteria</taxon>
        <taxon>Fusobacteriati</taxon>
        <taxon>Fusobacteriota</taxon>
        <taxon>Fusobacteriia</taxon>
        <taxon>Fusobacteriales</taxon>
        <taxon>Leptotrichiaceae</taxon>
        <taxon>Streptobacillus</taxon>
    </lineage>
</organism>
<dbReference type="PROSITE" id="PS00755">
    <property type="entry name" value="SECY_1"/>
    <property type="match status" value="1"/>
</dbReference>
<comment type="subcellular location">
    <subcellularLocation>
        <location evidence="10">Cell inner membrane</location>
        <topology evidence="10">Multi-pass membrane protein</topology>
    </subcellularLocation>
    <subcellularLocation>
        <location evidence="1">Membrane</location>
        <topology evidence="1">Multi-pass membrane protein</topology>
    </subcellularLocation>
</comment>
<evidence type="ECO:0000256" key="11">
    <source>
        <dbReference type="RuleBase" id="RU004349"/>
    </source>
</evidence>
<protein>
    <recommendedName>
        <fullName evidence="9 10">Protein translocase subunit SecY</fullName>
    </recommendedName>
</protein>
<evidence type="ECO:0000256" key="10">
    <source>
        <dbReference type="HAMAP-Rule" id="MF_01465"/>
    </source>
</evidence>
<dbReference type="InterPro" id="IPR002208">
    <property type="entry name" value="SecY/SEC61-alpha"/>
</dbReference>
<dbReference type="HOGENOM" id="CLU_030313_0_0_0"/>